<dbReference type="GO" id="GO:0006612">
    <property type="term" value="P:protein targeting to membrane"/>
    <property type="evidence" value="ECO:0007669"/>
    <property type="project" value="UniProtKB-UniRule"/>
</dbReference>
<dbReference type="GO" id="GO:0006893">
    <property type="term" value="P:Golgi to plasma membrane transport"/>
    <property type="evidence" value="ECO:0007669"/>
    <property type="project" value="TreeGrafter"/>
</dbReference>
<dbReference type="GO" id="GO:0000145">
    <property type="term" value="C:exocyst"/>
    <property type="evidence" value="ECO:0007669"/>
    <property type="project" value="UniProtKB-UniRule"/>
</dbReference>
<evidence type="ECO:0000256" key="3">
    <source>
        <dbReference type="SAM" id="MobiDB-lite"/>
    </source>
</evidence>
<feature type="non-terminal residue" evidence="4">
    <location>
        <position position="537"/>
    </location>
</feature>
<evidence type="ECO:0000256" key="2">
    <source>
        <dbReference type="SAM" id="Coils"/>
    </source>
</evidence>
<dbReference type="AlphaFoldDB" id="A0A5E4PYD2"/>
<feature type="coiled-coil region" evidence="2">
    <location>
        <begin position="27"/>
        <end position="63"/>
    </location>
</feature>
<protein>
    <recommendedName>
        <fullName evidence="1">Exocyst complex component Sec8</fullName>
    </recommendedName>
</protein>
<accession>A0A5E4PYD2</accession>
<gene>
    <name evidence="4" type="ORF">LSINAPIS_LOCUS3168</name>
</gene>
<dbReference type="EMBL" id="FZQP02000737">
    <property type="protein sequence ID" value="VVC90202.1"/>
    <property type="molecule type" value="Genomic_DNA"/>
</dbReference>
<dbReference type="GO" id="GO:0032584">
    <property type="term" value="C:growth cone membrane"/>
    <property type="evidence" value="ECO:0007669"/>
    <property type="project" value="TreeGrafter"/>
</dbReference>
<dbReference type="GO" id="GO:0090522">
    <property type="term" value="P:vesicle tethering involved in exocytosis"/>
    <property type="evidence" value="ECO:0007669"/>
    <property type="project" value="UniProtKB-UniRule"/>
</dbReference>
<dbReference type="GO" id="GO:0015031">
    <property type="term" value="P:protein transport"/>
    <property type="evidence" value="ECO:0007669"/>
    <property type="project" value="UniProtKB-KW"/>
</dbReference>
<dbReference type="InterPro" id="IPR039682">
    <property type="entry name" value="Sec8/EXOC4"/>
</dbReference>
<dbReference type="GO" id="GO:0007268">
    <property type="term" value="P:chemical synaptic transmission"/>
    <property type="evidence" value="ECO:0007669"/>
    <property type="project" value="TreeGrafter"/>
</dbReference>
<evidence type="ECO:0000256" key="1">
    <source>
        <dbReference type="RuleBase" id="RU367079"/>
    </source>
</evidence>
<feature type="region of interest" description="Disordered" evidence="3">
    <location>
        <begin position="1"/>
        <end position="20"/>
    </location>
</feature>
<evidence type="ECO:0000313" key="4">
    <source>
        <dbReference type="EMBL" id="VVC90202.1"/>
    </source>
</evidence>
<proteinExistence type="inferred from homology"/>
<comment type="function">
    <text evidence="1">Component of the exocyst complex involved in the docking of exocytic vesicles with fusion sites on the plasma membrane.</text>
</comment>
<dbReference type="PANTHER" id="PTHR14146">
    <property type="entry name" value="EXOCYST COMPLEX COMPONENT 4"/>
    <property type="match status" value="1"/>
</dbReference>
<keyword evidence="5" id="KW-1185">Reference proteome</keyword>
<sequence>MSSSPPTKPPRGVKQGKETSGLLMSVIRTLSASENNEQREKERAKLEKEYKKSDARLDELVAAHASEITEVMQKFSAVGAALSAWGQHSAAAEARLSACRALLRVRRDDLRRLWGNARTHHHALRMLTDIERVVVCSREARELSAAGRELAAAHALQQALSTATDRLPHLHALSATTHHAQAKKLELVDTIVRKISDAVYKDERQPFNRQVSARRRTALLLAELNKSEDVSDAYLEEITPEYEASLTDEDKTFETTIMISLEALGVLEQLEEAAEKFKVQIHNELLDVIDSVSRRIIDDDLDCEDEGDGDMIETEGVTETGRPLARLVACLTEEFKACGMRNKRLIQLWRAALQRHKQSDACLHTQQHYYSAVQQVMQLLLTEYLEIESVNMSVQRERSSARGERNERDVTAPVADLRLTDYFTKKRPQRRRDKLFRFPAAEILISSKTSRRQRYPLVCQPQPALLHAALPALHGLCAHLERSGGGECSLRVFVTDYVRWGESERLAMCARQEIESALKQSGAWKERITVTEPRFGS</sequence>
<keyword evidence="1" id="KW-0268">Exocytosis</keyword>
<name>A0A5E4PYD2_9NEOP</name>
<organism evidence="4 5">
    <name type="scientific">Leptidea sinapis</name>
    <dbReference type="NCBI Taxonomy" id="189913"/>
    <lineage>
        <taxon>Eukaryota</taxon>
        <taxon>Metazoa</taxon>
        <taxon>Ecdysozoa</taxon>
        <taxon>Arthropoda</taxon>
        <taxon>Hexapoda</taxon>
        <taxon>Insecta</taxon>
        <taxon>Pterygota</taxon>
        <taxon>Neoptera</taxon>
        <taxon>Endopterygota</taxon>
        <taxon>Lepidoptera</taxon>
        <taxon>Glossata</taxon>
        <taxon>Ditrysia</taxon>
        <taxon>Papilionoidea</taxon>
        <taxon>Pieridae</taxon>
        <taxon>Dismorphiinae</taxon>
        <taxon>Leptidea</taxon>
    </lineage>
</organism>
<keyword evidence="1" id="KW-0813">Transport</keyword>
<keyword evidence="2" id="KW-0175">Coiled coil</keyword>
<dbReference type="PANTHER" id="PTHR14146:SF0">
    <property type="entry name" value="EXOCYST COMPLEX COMPONENT 4"/>
    <property type="match status" value="1"/>
</dbReference>
<evidence type="ECO:0000313" key="5">
    <source>
        <dbReference type="Proteomes" id="UP000324832"/>
    </source>
</evidence>
<comment type="similarity">
    <text evidence="1">Belongs to the SEC8 family.</text>
</comment>
<keyword evidence="1" id="KW-0653">Protein transport</keyword>
<dbReference type="GO" id="GO:0045202">
    <property type="term" value="C:synapse"/>
    <property type="evidence" value="ECO:0007669"/>
    <property type="project" value="TreeGrafter"/>
</dbReference>
<reference evidence="4 5" key="1">
    <citation type="submission" date="2017-07" db="EMBL/GenBank/DDBJ databases">
        <authorList>
            <person name="Talla V."/>
            <person name="Backstrom N."/>
        </authorList>
    </citation>
    <scope>NUCLEOTIDE SEQUENCE [LARGE SCALE GENOMIC DNA]</scope>
</reference>
<dbReference type="Proteomes" id="UP000324832">
    <property type="component" value="Unassembled WGS sequence"/>
</dbReference>